<accession>K9TCE7</accession>
<dbReference type="InterPro" id="IPR018958">
    <property type="entry name" value="Knr4/Smi1-like_dom"/>
</dbReference>
<dbReference type="Gene3D" id="3.40.1580.10">
    <property type="entry name" value="SMI1/KNR4-like"/>
    <property type="match status" value="1"/>
</dbReference>
<dbReference type="OrthoDB" id="527225at2"/>
<dbReference type="Proteomes" id="UP000010367">
    <property type="component" value="Chromosome"/>
</dbReference>
<proteinExistence type="predicted"/>
<organism evidence="2 3">
    <name type="scientific">Oscillatoria acuminata PCC 6304</name>
    <dbReference type="NCBI Taxonomy" id="56110"/>
    <lineage>
        <taxon>Bacteria</taxon>
        <taxon>Bacillati</taxon>
        <taxon>Cyanobacteriota</taxon>
        <taxon>Cyanophyceae</taxon>
        <taxon>Oscillatoriophycideae</taxon>
        <taxon>Oscillatoriales</taxon>
        <taxon>Oscillatoriaceae</taxon>
        <taxon>Oscillatoria</taxon>
    </lineage>
</organism>
<name>K9TCE7_9CYAN</name>
<dbReference type="Pfam" id="PF09346">
    <property type="entry name" value="SMI1_KNR4"/>
    <property type="match status" value="1"/>
</dbReference>
<dbReference type="SMART" id="SM00860">
    <property type="entry name" value="SMI1_KNR4"/>
    <property type="match status" value="1"/>
</dbReference>
<dbReference type="STRING" id="56110.Oscil6304_0463"/>
<dbReference type="HOGENOM" id="CLU_890931_0_0_3"/>
<dbReference type="AlphaFoldDB" id="K9TCE7"/>
<dbReference type="PATRIC" id="fig|56110.3.peg.554"/>
<gene>
    <name evidence="2" type="ORF">Oscil6304_0463</name>
</gene>
<dbReference type="RefSeq" id="WP_015146860.1">
    <property type="nucleotide sequence ID" value="NC_019693.1"/>
</dbReference>
<dbReference type="InParanoid" id="K9TCE7"/>
<dbReference type="InterPro" id="IPR037883">
    <property type="entry name" value="Knr4/Smi1-like_sf"/>
</dbReference>
<keyword evidence="3" id="KW-1185">Reference proteome</keyword>
<protein>
    <recommendedName>
        <fullName evidence="1">Knr4/Smi1-like domain-containing protein</fullName>
    </recommendedName>
</protein>
<dbReference type="Gene3D" id="1.25.10.10">
    <property type="entry name" value="Leucine-rich Repeat Variant"/>
    <property type="match status" value="1"/>
</dbReference>
<feature type="domain" description="Knr4/Smi1-like" evidence="1">
    <location>
        <begin position="29"/>
        <end position="157"/>
    </location>
</feature>
<reference evidence="2 3" key="1">
    <citation type="submission" date="2012-06" db="EMBL/GenBank/DDBJ databases">
        <title>Finished chromosome of genome of Oscillatoria acuminata PCC 6304.</title>
        <authorList>
            <consortium name="US DOE Joint Genome Institute"/>
            <person name="Gugger M."/>
            <person name="Coursin T."/>
            <person name="Rippka R."/>
            <person name="Tandeau De Marsac N."/>
            <person name="Huntemann M."/>
            <person name="Wei C.-L."/>
            <person name="Han J."/>
            <person name="Detter J.C."/>
            <person name="Han C."/>
            <person name="Tapia R."/>
            <person name="Davenport K."/>
            <person name="Daligault H."/>
            <person name="Erkkila T."/>
            <person name="Gu W."/>
            <person name="Munk A.C.C."/>
            <person name="Teshima H."/>
            <person name="Xu Y."/>
            <person name="Chain P."/>
            <person name="Chen A."/>
            <person name="Krypides N."/>
            <person name="Mavromatis K."/>
            <person name="Markowitz V."/>
            <person name="Szeto E."/>
            <person name="Ivanova N."/>
            <person name="Mikhailova N."/>
            <person name="Ovchinnikova G."/>
            <person name="Pagani I."/>
            <person name="Pati A."/>
            <person name="Goodwin L."/>
            <person name="Peters L."/>
            <person name="Pitluck S."/>
            <person name="Woyke T."/>
            <person name="Kerfeld C."/>
        </authorList>
    </citation>
    <scope>NUCLEOTIDE SEQUENCE [LARGE SCALE GENOMIC DNA]</scope>
    <source>
        <strain evidence="2 3">PCC 6304</strain>
    </source>
</reference>
<dbReference type="SUPFAM" id="SSF160631">
    <property type="entry name" value="SMI1/KNR4-like"/>
    <property type="match status" value="1"/>
</dbReference>
<dbReference type="InterPro" id="IPR011989">
    <property type="entry name" value="ARM-like"/>
</dbReference>
<dbReference type="eggNOG" id="COG4282">
    <property type="taxonomic scope" value="Bacteria"/>
</dbReference>
<dbReference type="EMBL" id="CP003607">
    <property type="protein sequence ID" value="AFY80210.1"/>
    <property type="molecule type" value="Genomic_DNA"/>
</dbReference>
<evidence type="ECO:0000313" key="2">
    <source>
        <dbReference type="EMBL" id="AFY80210.1"/>
    </source>
</evidence>
<sequence>MENLIEALERIMNWLKKHQPEYADSFLPGLTSSEIQAVEAEFGYKLPEEIYALYQWRNGTEKSAKAVCFPPALEIMTFSAAIEYSQQWNEYILEIKNELEGSKWYETSPLFIFLQSNCDFLGLPILDLGREKLPVVVLEEGEMPYIFYTSLADMILTLAECYETNAYYLGKDGYIYEDQCKTAVALRKYNNELNEKALSDFQATLLQPGYFSNQDVLARSNFLSRVGEITGEISRFKDPKGVELLLQGLKNWSKSKGLIRDQVYSTIIAALSLMCDKKVLQYITRSLEDASPSVRKEAEASLLRFREMRRNM</sequence>
<evidence type="ECO:0000259" key="1">
    <source>
        <dbReference type="SMART" id="SM00860"/>
    </source>
</evidence>
<dbReference type="KEGG" id="oac:Oscil6304_0463"/>
<evidence type="ECO:0000313" key="3">
    <source>
        <dbReference type="Proteomes" id="UP000010367"/>
    </source>
</evidence>